<dbReference type="EMBL" id="SPHZ02000010">
    <property type="protein sequence ID" value="KAF0896963.1"/>
    <property type="molecule type" value="Genomic_DNA"/>
</dbReference>
<protein>
    <submittedName>
        <fullName evidence="1">Uncharacterized protein</fullName>
    </submittedName>
</protein>
<evidence type="ECO:0000313" key="1">
    <source>
        <dbReference type="EMBL" id="KAF0896963.1"/>
    </source>
</evidence>
<comment type="caution">
    <text evidence="1">The sequence shown here is derived from an EMBL/GenBank/DDBJ whole genome shotgun (WGS) entry which is preliminary data.</text>
</comment>
<feature type="non-terminal residue" evidence="1">
    <location>
        <position position="1"/>
    </location>
</feature>
<organism evidence="1 2">
    <name type="scientific">Oryza meyeriana var. granulata</name>
    <dbReference type="NCBI Taxonomy" id="110450"/>
    <lineage>
        <taxon>Eukaryota</taxon>
        <taxon>Viridiplantae</taxon>
        <taxon>Streptophyta</taxon>
        <taxon>Embryophyta</taxon>
        <taxon>Tracheophyta</taxon>
        <taxon>Spermatophyta</taxon>
        <taxon>Magnoliopsida</taxon>
        <taxon>Liliopsida</taxon>
        <taxon>Poales</taxon>
        <taxon>Poaceae</taxon>
        <taxon>BOP clade</taxon>
        <taxon>Oryzoideae</taxon>
        <taxon>Oryzeae</taxon>
        <taxon>Oryzinae</taxon>
        <taxon>Oryza</taxon>
        <taxon>Oryza meyeriana</taxon>
    </lineage>
</organism>
<keyword evidence="2" id="KW-1185">Reference proteome</keyword>
<accession>A0A6G1CBF6</accession>
<name>A0A6G1CBF6_9ORYZ</name>
<evidence type="ECO:0000313" key="2">
    <source>
        <dbReference type="Proteomes" id="UP000479710"/>
    </source>
</evidence>
<reference evidence="1 2" key="1">
    <citation type="submission" date="2019-11" db="EMBL/GenBank/DDBJ databases">
        <title>Whole genome sequence of Oryza granulata.</title>
        <authorList>
            <person name="Li W."/>
        </authorList>
    </citation>
    <scope>NUCLEOTIDE SEQUENCE [LARGE SCALE GENOMIC DNA]</scope>
    <source>
        <strain evidence="2">cv. Menghai</strain>
        <tissue evidence="1">Leaf</tissue>
    </source>
</reference>
<dbReference type="AlphaFoldDB" id="A0A6G1CBF6"/>
<proteinExistence type="predicted"/>
<sequence>HGPVPQHEWLRMEIPLNDSTMVNPSSNGVHRVAKIGPCLVHLLVDSNPVLPWRKC</sequence>
<dbReference type="Proteomes" id="UP000479710">
    <property type="component" value="Unassembled WGS sequence"/>
</dbReference>
<gene>
    <name evidence="1" type="ORF">E2562_031277</name>
</gene>